<proteinExistence type="predicted"/>
<organism evidence="2 3">
    <name type="scientific">Nocardia goodfellowii</name>
    <dbReference type="NCBI Taxonomy" id="882446"/>
    <lineage>
        <taxon>Bacteria</taxon>
        <taxon>Bacillati</taxon>
        <taxon>Actinomycetota</taxon>
        <taxon>Actinomycetes</taxon>
        <taxon>Mycobacteriales</taxon>
        <taxon>Nocardiaceae</taxon>
        <taxon>Nocardia</taxon>
    </lineage>
</organism>
<dbReference type="PANTHER" id="PTHR42059:SF1">
    <property type="entry name" value="TNT DOMAIN-CONTAINING PROTEIN"/>
    <property type="match status" value="1"/>
</dbReference>
<dbReference type="PANTHER" id="PTHR42059">
    <property type="entry name" value="TNT DOMAIN-CONTAINING PROTEIN"/>
    <property type="match status" value="1"/>
</dbReference>
<evidence type="ECO:0000313" key="2">
    <source>
        <dbReference type="EMBL" id="MBP2193475.1"/>
    </source>
</evidence>
<sequence>MNFGELETIARALGMPESEAGIGRRREDAFCVTEEDGVYMVYWYERGSKIDRCVYETEASACYGFLGLIGGALRGSQPLEPGRGTAGSVGGVPFSHSAVQALVDGDVYGGLGEQPWVQQFVVPEDVAEPVGQRRLIWPDRNRHPDGFAASDGRAPIRLEPGRIVDSFGTTFSKLLYDISTPLSARSLPVDYLHSGYRRWQVKTQTPVWAGPVAPWFGQPGGGEQFFTLMPIVDLVGAGFIEEVAL</sequence>
<dbReference type="InterPro" id="IPR053024">
    <property type="entry name" value="Fungal_surface_NADase"/>
</dbReference>
<dbReference type="Proteomes" id="UP001519325">
    <property type="component" value="Unassembled WGS sequence"/>
</dbReference>
<dbReference type="Pfam" id="PF14021">
    <property type="entry name" value="TNT"/>
    <property type="match status" value="1"/>
</dbReference>
<evidence type="ECO:0000313" key="3">
    <source>
        <dbReference type="Proteomes" id="UP001519325"/>
    </source>
</evidence>
<keyword evidence="3" id="KW-1185">Reference proteome</keyword>
<evidence type="ECO:0000259" key="1">
    <source>
        <dbReference type="Pfam" id="PF14021"/>
    </source>
</evidence>
<dbReference type="RefSeq" id="WP_209896722.1">
    <property type="nucleotide sequence ID" value="NZ_JAGGMR010000001.1"/>
</dbReference>
<protein>
    <recommendedName>
        <fullName evidence="1">TNT domain-containing protein</fullName>
    </recommendedName>
</protein>
<reference evidence="2 3" key="1">
    <citation type="submission" date="2021-03" db="EMBL/GenBank/DDBJ databases">
        <title>Sequencing the genomes of 1000 actinobacteria strains.</title>
        <authorList>
            <person name="Klenk H.-P."/>
        </authorList>
    </citation>
    <scope>NUCLEOTIDE SEQUENCE [LARGE SCALE GENOMIC DNA]</scope>
    <source>
        <strain evidence="2 3">DSM 45516</strain>
    </source>
</reference>
<name>A0ABS4QQP2_9NOCA</name>
<gene>
    <name evidence="2" type="ORF">BJ987_006376</name>
</gene>
<comment type="caution">
    <text evidence="2">The sequence shown here is derived from an EMBL/GenBank/DDBJ whole genome shotgun (WGS) entry which is preliminary data.</text>
</comment>
<dbReference type="EMBL" id="JAGGMR010000001">
    <property type="protein sequence ID" value="MBP2193475.1"/>
    <property type="molecule type" value="Genomic_DNA"/>
</dbReference>
<feature type="domain" description="TNT" evidence="1">
    <location>
        <begin position="158"/>
        <end position="243"/>
    </location>
</feature>
<dbReference type="InterPro" id="IPR025331">
    <property type="entry name" value="TNT"/>
</dbReference>
<accession>A0ABS4QQP2</accession>